<reference evidence="16 17" key="1">
    <citation type="journal article" date="2023" name="Nucleic Acids Res.">
        <title>The hologenome of Daphnia magna reveals possible DNA methylation and microbiome-mediated evolution of the host genome.</title>
        <authorList>
            <person name="Chaturvedi A."/>
            <person name="Li X."/>
            <person name="Dhandapani V."/>
            <person name="Marshall H."/>
            <person name="Kissane S."/>
            <person name="Cuenca-Cambronero M."/>
            <person name="Asole G."/>
            <person name="Calvet F."/>
            <person name="Ruiz-Romero M."/>
            <person name="Marangio P."/>
            <person name="Guigo R."/>
            <person name="Rago D."/>
            <person name="Mirbahai L."/>
            <person name="Eastwood N."/>
            <person name="Colbourne J.K."/>
            <person name="Zhou J."/>
            <person name="Mallon E."/>
            <person name="Orsini L."/>
        </authorList>
    </citation>
    <scope>NUCLEOTIDE SEQUENCE [LARGE SCALE GENOMIC DNA]</scope>
    <source>
        <strain evidence="16">LRV0_1</strain>
    </source>
</reference>
<dbReference type="PANTHER" id="PTHR42643:SF24">
    <property type="entry name" value="IONOTROPIC RECEPTOR 60A"/>
    <property type="match status" value="1"/>
</dbReference>
<gene>
    <name evidence="16" type="ORF">OUZ56_015553</name>
</gene>
<feature type="domain" description="Ionotropic glutamate receptor L-glutamate and glycine-binding" evidence="15">
    <location>
        <begin position="158"/>
        <end position="220"/>
    </location>
</feature>
<evidence type="ECO:0000256" key="2">
    <source>
        <dbReference type="ARBA" id="ARBA00008685"/>
    </source>
</evidence>
<comment type="subcellular location">
    <subcellularLocation>
        <location evidence="1">Cell membrane</location>
        <topology evidence="1">Multi-pass membrane protein</topology>
    </subcellularLocation>
</comment>
<organism evidence="16 17">
    <name type="scientific">Daphnia magna</name>
    <dbReference type="NCBI Taxonomy" id="35525"/>
    <lineage>
        <taxon>Eukaryota</taxon>
        <taxon>Metazoa</taxon>
        <taxon>Ecdysozoa</taxon>
        <taxon>Arthropoda</taxon>
        <taxon>Crustacea</taxon>
        <taxon>Branchiopoda</taxon>
        <taxon>Diplostraca</taxon>
        <taxon>Cladocera</taxon>
        <taxon>Anomopoda</taxon>
        <taxon>Daphniidae</taxon>
        <taxon>Daphnia</taxon>
    </lineage>
</organism>
<keyword evidence="6 13" id="KW-1133">Transmembrane helix</keyword>
<keyword evidence="7" id="KW-0406">Ion transport</keyword>
<dbReference type="SUPFAM" id="SSF53850">
    <property type="entry name" value="Periplasmic binding protein-like II"/>
    <property type="match status" value="1"/>
</dbReference>
<name>A0ABR0AN56_9CRUS</name>
<evidence type="ECO:0000256" key="4">
    <source>
        <dbReference type="ARBA" id="ARBA00022475"/>
    </source>
</evidence>
<keyword evidence="12" id="KW-0407">Ion channel</keyword>
<keyword evidence="8 13" id="KW-0472">Membrane</keyword>
<evidence type="ECO:0000256" key="3">
    <source>
        <dbReference type="ARBA" id="ARBA00022448"/>
    </source>
</evidence>
<keyword evidence="17" id="KW-1185">Reference proteome</keyword>
<dbReference type="InterPro" id="IPR052192">
    <property type="entry name" value="Insect_Ionotropic_Sensory_Rcpt"/>
</dbReference>
<sequence>MFPVKSEVFINVSSLPKGDSEFKGFIFFTTRCQMSDDMELNINHGVPSLRVDFVPCPPPAIPGLIERLPFHHLNENNRYVCSIYAVFKWLEQRICSLSLDNVTQNLLSRNELPFNVNQEFEYCGDMINIRLENDPSQLYGRKLRLSSLERFWGTQPSPYMSVERDSNGTITGYKGYLFEIIHAIQPLYNYTYQVDFPSKGKYGKELANGSWDGMIGMILDQRADIGVGAFSIIHSRYQVVDFTVGFYQESSSILIPSPIENHQLLACTKPFRLEVWLSLILFVIILPGILWRHFEFNHRCGEKCPQLAKQYFFVLGVLVGQSGQKLSSVGFSPRFLGAVWCLATVVFASAYVGILMSFLRFPKLSPVITKLEQLPASHLKWAVLRGTALDHLFTEATTGVYKTIGEELIKNHRGTLIDVHDDFIKRVIHENYAYIGPKSNLEYALHEDYIQSGICRLSIIKQDFFKVNVAFALPKGSPLKPLLDKKILQMMEAGLGIYWKKMYWPPSKGKCDTFRPLDVGPKSLQLIDLQGTFLILFIGYALAIASFLAERTC</sequence>
<evidence type="ECO:0000259" key="14">
    <source>
        <dbReference type="SMART" id="SM00079"/>
    </source>
</evidence>
<feature type="transmembrane region" description="Helical" evidence="13">
    <location>
        <begin position="275"/>
        <end position="294"/>
    </location>
</feature>
<evidence type="ECO:0000256" key="12">
    <source>
        <dbReference type="ARBA" id="ARBA00023303"/>
    </source>
</evidence>
<keyword evidence="3" id="KW-0813">Transport</keyword>
<keyword evidence="9" id="KW-0675">Receptor</keyword>
<accession>A0ABR0AN56</accession>
<dbReference type="InterPro" id="IPR001320">
    <property type="entry name" value="Iontro_rcpt_C"/>
</dbReference>
<evidence type="ECO:0000256" key="1">
    <source>
        <dbReference type="ARBA" id="ARBA00004651"/>
    </source>
</evidence>
<evidence type="ECO:0000256" key="11">
    <source>
        <dbReference type="ARBA" id="ARBA00023286"/>
    </source>
</evidence>
<dbReference type="InterPro" id="IPR019594">
    <property type="entry name" value="Glu/Gly-bd"/>
</dbReference>
<evidence type="ECO:0000313" key="17">
    <source>
        <dbReference type="Proteomes" id="UP001234178"/>
    </source>
</evidence>
<dbReference type="Gene3D" id="1.10.287.70">
    <property type="match status" value="1"/>
</dbReference>
<evidence type="ECO:0000256" key="9">
    <source>
        <dbReference type="ARBA" id="ARBA00023170"/>
    </source>
</evidence>
<keyword evidence="5 13" id="KW-0812">Transmembrane</keyword>
<dbReference type="Pfam" id="PF00060">
    <property type="entry name" value="Lig_chan"/>
    <property type="match status" value="1"/>
</dbReference>
<evidence type="ECO:0000256" key="6">
    <source>
        <dbReference type="ARBA" id="ARBA00022989"/>
    </source>
</evidence>
<feature type="transmembrane region" description="Helical" evidence="13">
    <location>
        <begin position="335"/>
        <end position="359"/>
    </location>
</feature>
<comment type="caution">
    <text evidence="16">The sequence shown here is derived from an EMBL/GenBank/DDBJ whole genome shotgun (WGS) entry which is preliminary data.</text>
</comment>
<keyword evidence="11" id="KW-1071">Ligand-gated ion channel</keyword>
<evidence type="ECO:0000313" key="16">
    <source>
        <dbReference type="EMBL" id="KAK4026550.1"/>
    </source>
</evidence>
<protein>
    <recommendedName>
        <fullName evidence="18">Ionotropic glutamate receptor L-glutamate and glycine-binding domain-containing protein</fullName>
    </recommendedName>
</protein>
<evidence type="ECO:0008006" key="18">
    <source>
        <dbReference type="Google" id="ProtNLM"/>
    </source>
</evidence>
<dbReference type="SMART" id="SM00918">
    <property type="entry name" value="Lig_chan-Glu_bd"/>
    <property type="match status" value="1"/>
</dbReference>
<evidence type="ECO:0000256" key="13">
    <source>
        <dbReference type="SAM" id="Phobius"/>
    </source>
</evidence>
<feature type="domain" description="Ionotropic glutamate receptor C-terminal" evidence="14">
    <location>
        <begin position="149"/>
        <end position="506"/>
    </location>
</feature>
<dbReference type="Proteomes" id="UP001234178">
    <property type="component" value="Unassembled WGS sequence"/>
</dbReference>
<dbReference type="Gene3D" id="3.40.190.10">
    <property type="entry name" value="Periplasmic binding protein-like II"/>
    <property type="match status" value="1"/>
</dbReference>
<proteinExistence type="inferred from homology"/>
<dbReference type="SMART" id="SM00079">
    <property type="entry name" value="PBPe"/>
    <property type="match status" value="1"/>
</dbReference>
<keyword evidence="10" id="KW-0325">Glycoprotein</keyword>
<evidence type="ECO:0000256" key="7">
    <source>
        <dbReference type="ARBA" id="ARBA00023065"/>
    </source>
</evidence>
<feature type="transmembrane region" description="Helical" evidence="13">
    <location>
        <begin position="531"/>
        <end position="549"/>
    </location>
</feature>
<dbReference type="PANTHER" id="PTHR42643">
    <property type="entry name" value="IONOTROPIC RECEPTOR 20A-RELATED"/>
    <property type="match status" value="1"/>
</dbReference>
<dbReference type="Pfam" id="PF10613">
    <property type="entry name" value="Lig_chan-Glu_bd"/>
    <property type="match status" value="1"/>
</dbReference>
<keyword evidence="4" id="KW-1003">Cell membrane</keyword>
<evidence type="ECO:0000256" key="5">
    <source>
        <dbReference type="ARBA" id="ARBA00022692"/>
    </source>
</evidence>
<evidence type="ECO:0000256" key="8">
    <source>
        <dbReference type="ARBA" id="ARBA00023136"/>
    </source>
</evidence>
<evidence type="ECO:0000259" key="15">
    <source>
        <dbReference type="SMART" id="SM00918"/>
    </source>
</evidence>
<comment type="similarity">
    <text evidence="2">Belongs to the glutamate-gated ion channel (TC 1.A.10.1) family.</text>
</comment>
<dbReference type="EMBL" id="JAOYFB010000038">
    <property type="protein sequence ID" value="KAK4026550.1"/>
    <property type="molecule type" value="Genomic_DNA"/>
</dbReference>
<evidence type="ECO:0000256" key="10">
    <source>
        <dbReference type="ARBA" id="ARBA00023180"/>
    </source>
</evidence>